<dbReference type="PROSITE" id="PS01248">
    <property type="entry name" value="EGF_LAM_1"/>
    <property type="match status" value="1"/>
</dbReference>
<dbReference type="STRING" id="60711.ENSCSAP00000015219"/>
<dbReference type="SUPFAM" id="SSF50242">
    <property type="entry name" value="TIMP-like"/>
    <property type="match status" value="1"/>
</dbReference>
<keyword evidence="6" id="KW-0524">Neurogenesis</keyword>
<evidence type="ECO:0000259" key="17">
    <source>
        <dbReference type="PROSITE" id="PS50189"/>
    </source>
</evidence>
<evidence type="ECO:0000313" key="18">
    <source>
        <dbReference type="Ensembl" id="ENSCSAP00000015219.1"/>
    </source>
</evidence>
<dbReference type="GeneTree" id="ENSGT00940000161874"/>
<dbReference type="InterPro" id="IPR002049">
    <property type="entry name" value="LE_dom"/>
</dbReference>
<evidence type="ECO:0000256" key="3">
    <source>
        <dbReference type="ARBA" id="ARBA00022525"/>
    </source>
</evidence>
<feature type="chain" id="PRO_5002346339" description="Netrin-5" evidence="15">
    <location>
        <begin position="17"/>
        <end position="493"/>
    </location>
</feature>
<dbReference type="SMART" id="SM00180">
    <property type="entry name" value="EGF_Lam"/>
    <property type="match status" value="2"/>
</dbReference>
<dbReference type="InterPro" id="IPR008993">
    <property type="entry name" value="TIMP-like_OB-fold"/>
</dbReference>
<dbReference type="EMBL" id="AQIB01135683">
    <property type="status" value="NOT_ANNOTATED_CDS"/>
    <property type="molecule type" value="Genomic_DNA"/>
</dbReference>
<dbReference type="PANTHER" id="PTHR10574">
    <property type="entry name" value="NETRIN/LAMININ-RELATED"/>
    <property type="match status" value="1"/>
</dbReference>
<dbReference type="Ensembl" id="ENSCSAT00000000846.1">
    <property type="protein sequence ID" value="ENSCSAP00000015219.1"/>
    <property type="gene ID" value="ENSCSAG00000002828.1"/>
</dbReference>
<evidence type="ECO:0000256" key="10">
    <source>
        <dbReference type="ARBA" id="ARBA00056441"/>
    </source>
</evidence>
<dbReference type="FunFam" id="2.10.25.10:FF:000048">
    <property type="entry name" value="Netrin 3"/>
    <property type="match status" value="1"/>
</dbReference>
<dbReference type="PANTHER" id="PTHR10574:SF262">
    <property type="entry name" value="NETRIN-5"/>
    <property type="match status" value="1"/>
</dbReference>
<dbReference type="Proteomes" id="UP000029965">
    <property type="component" value="Chromosome 6"/>
</dbReference>
<keyword evidence="5" id="KW-0677">Repeat</keyword>
<dbReference type="Pfam" id="PF01759">
    <property type="entry name" value="NTR"/>
    <property type="match status" value="1"/>
</dbReference>
<dbReference type="EMBL" id="AQIB01135684">
    <property type="status" value="NOT_ANNOTATED_CDS"/>
    <property type="molecule type" value="Genomic_DNA"/>
</dbReference>
<evidence type="ECO:0000256" key="4">
    <source>
        <dbReference type="ARBA" id="ARBA00022729"/>
    </source>
</evidence>
<evidence type="ECO:0000256" key="9">
    <source>
        <dbReference type="ARBA" id="ARBA00023292"/>
    </source>
</evidence>
<feature type="domain" description="NTR" evidence="17">
    <location>
        <begin position="349"/>
        <end position="479"/>
    </location>
</feature>
<comment type="subcellular location">
    <subcellularLocation>
        <location evidence="1">Secreted</location>
    </subcellularLocation>
</comment>
<evidence type="ECO:0000256" key="15">
    <source>
        <dbReference type="SAM" id="SignalP"/>
    </source>
</evidence>
<dbReference type="AlphaFoldDB" id="A0A0D9S2Y0"/>
<evidence type="ECO:0000256" key="2">
    <source>
        <dbReference type="ARBA" id="ARBA00022473"/>
    </source>
</evidence>
<dbReference type="SUPFAM" id="SSF57196">
    <property type="entry name" value="EGF/Laminin"/>
    <property type="match status" value="2"/>
</dbReference>
<dbReference type="InterPro" id="IPR000742">
    <property type="entry name" value="EGF"/>
</dbReference>
<dbReference type="GO" id="GO:0008045">
    <property type="term" value="P:motor neuron axon guidance"/>
    <property type="evidence" value="ECO:0007669"/>
    <property type="project" value="TreeGrafter"/>
</dbReference>
<feature type="disulfide bond" evidence="13">
    <location>
        <begin position="281"/>
        <end position="298"/>
    </location>
</feature>
<dbReference type="GO" id="GO:0009888">
    <property type="term" value="P:tissue development"/>
    <property type="evidence" value="ECO:0007669"/>
    <property type="project" value="TreeGrafter"/>
</dbReference>
<feature type="domain" description="Laminin EGF-like" evidence="16">
    <location>
        <begin position="279"/>
        <end position="328"/>
    </location>
</feature>
<dbReference type="PROSITE" id="PS50189">
    <property type="entry name" value="NTR"/>
    <property type="match status" value="1"/>
</dbReference>
<keyword evidence="4 15" id="KW-0732">Signal</keyword>
<dbReference type="SMART" id="SM00643">
    <property type="entry name" value="C345C"/>
    <property type="match status" value="1"/>
</dbReference>
<accession>A0A0D9S2Y0</accession>
<dbReference type="InterPro" id="IPR050440">
    <property type="entry name" value="Laminin/Netrin_ECM"/>
</dbReference>
<gene>
    <name evidence="18" type="primary">NTN5</name>
</gene>
<reference evidence="18" key="3">
    <citation type="submission" date="2025-09" db="UniProtKB">
        <authorList>
            <consortium name="Ensembl"/>
        </authorList>
    </citation>
    <scope>IDENTIFICATION</scope>
</reference>
<evidence type="ECO:0000256" key="5">
    <source>
        <dbReference type="ARBA" id="ARBA00022737"/>
    </source>
</evidence>
<dbReference type="FunFam" id="2.40.50.120:FF:000020">
    <property type="entry name" value="Netrin 5"/>
    <property type="match status" value="1"/>
</dbReference>
<keyword evidence="3" id="KW-0964">Secreted</keyword>
<dbReference type="Pfam" id="PF00053">
    <property type="entry name" value="EGF_laminin"/>
    <property type="match status" value="2"/>
</dbReference>
<dbReference type="CDD" id="cd00055">
    <property type="entry name" value="EGF_Lam"/>
    <property type="match status" value="2"/>
</dbReference>
<evidence type="ECO:0000256" key="7">
    <source>
        <dbReference type="ARBA" id="ARBA00023157"/>
    </source>
</evidence>
<keyword evidence="7 13" id="KW-1015">Disulfide bond</keyword>
<dbReference type="GO" id="GO:0005604">
    <property type="term" value="C:basement membrane"/>
    <property type="evidence" value="ECO:0007669"/>
    <property type="project" value="TreeGrafter"/>
</dbReference>
<proteinExistence type="predicted"/>
<dbReference type="GO" id="GO:0005576">
    <property type="term" value="C:extracellular region"/>
    <property type="evidence" value="ECO:0007669"/>
    <property type="project" value="UniProtKB-SubCell"/>
</dbReference>
<sequence>MPVTFALLLLLGQATADPCYDPQGRPQFCLPPVTQLAAVAASCPQACALSPGNHLGPGETCNGSLTLALGGSFLLTSVSLRFCTPGPPALILSAAWASGGPWRLLWHRPAWPGALGGPERVTFHSTPDPKATVVARHLRVEFGGQAGLAAAGLRGRCQCHGHAARCAARARPPRCHCRHHTTGPGCESCRPSHRDWPWRPATPRHPHPCLRCPAHGNARQPSDPPTLASQSAGITGMSHCTRPTHLKDEGPGTVAHACNPRTLGGRSRWIMSSSAHVACQCHPIGATGGTCNQTSGQCTCKLGVTGLTCNRCGPGYQQSRSPRMPCQRIPEATTTLATTPGAYSSDPQCQNYCNMSDTRVYMSLRRYCQQDYVLRAQVLASEAAGPAWRRLAVRVQAVYKQRAQLVRRGDQDAWVPRADLACGCLRLQPGTDYLLLGSVVGGPDPTRLILDRHGLALPWRPRWARPLRRLQQEERAGGCRGVRAPTSSPRPEH</sequence>
<dbReference type="eggNOG" id="KOG3512">
    <property type="taxonomic scope" value="Eukaryota"/>
</dbReference>
<protein>
    <recommendedName>
        <fullName evidence="11">Netrin-5</fullName>
    </recommendedName>
    <alternativeName>
        <fullName evidence="12">Netrin-1-like protein</fullName>
    </alternativeName>
</protein>
<reference evidence="18 19" key="1">
    <citation type="submission" date="2014-03" db="EMBL/GenBank/DDBJ databases">
        <authorList>
            <person name="Warren W."/>
            <person name="Wilson R.K."/>
        </authorList>
    </citation>
    <scope>NUCLEOTIDE SEQUENCE</scope>
</reference>
<dbReference type="EMBL" id="AQIB01135682">
    <property type="status" value="NOT_ANNOTATED_CDS"/>
    <property type="molecule type" value="Genomic_DNA"/>
</dbReference>
<dbReference type="Gene3D" id="2.10.25.10">
    <property type="entry name" value="Laminin"/>
    <property type="match status" value="2"/>
</dbReference>
<dbReference type="PROSITE" id="PS50027">
    <property type="entry name" value="EGF_LAM_2"/>
    <property type="match status" value="1"/>
</dbReference>
<keyword evidence="19" id="KW-1185">Reference proteome</keyword>
<name>A0A0D9S2Y0_CHLSB</name>
<feature type="disulfide bond" evidence="13">
    <location>
        <begin position="312"/>
        <end position="326"/>
    </location>
</feature>
<evidence type="ECO:0000256" key="14">
    <source>
        <dbReference type="SAM" id="MobiDB-lite"/>
    </source>
</evidence>
<feature type="region of interest" description="Disordered" evidence="14">
    <location>
        <begin position="474"/>
        <end position="493"/>
    </location>
</feature>
<evidence type="ECO:0000256" key="1">
    <source>
        <dbReference type="ARBA" id="ARBA00004613"/>
    </source>
</evidence>
<organism evidence="18 19">
    <name type="scientific">Chlorocebus sabaeus</name>
    <name type="common">Green monkey</name>
    <name type="synonym">Simia sabaea</name>
    <dbReference type="NCBI Taxonomy" id="60711"/>
    <lineage>
        <taxon>Eukaryota</taxon>
        <taxon>Metazoa</taxon>
        <taxon>Chordata</taxon>
        <taxon>Craniata</taxon>
        <taxon>Vertebrata</taxon>
        <taxon>Euteleostomi</taxon>
        <taxon>Mammalia</taxon>
        <taxon>Eutheria</taxon>
        <taxon>Euarchontoglires</taxon>
        <taxon>Primates</taxon>
        <taxon>Haplorrhini</taxon>
        <taxon>Catarrhini</taxon>
        <taxon>Cercopithecidae</taxon>
        <taxon>Cercopithecinae</taxon>
        <taxon>Chlorocebus</taxon>
    </lineage>
</organism>
<dbReference type="InterPro" id="IPR018933">
    <property type="entry name" value="Netrin_module_non-TIMP"/>
</dbReference>
<evidence type="ECO:0000256" key="6">
    <source>
        <dbReference type="ARBA" id="ARBA00022902"/>
    </source>
</evidence>
<comment type="function">
    <text evidence="10">Plays a role in neurogenesis. Prevents motor neuron cell body migration out of the neural tube.</text>
</comment>
<evidence type="ECO:0000256" key="11">
    <source>
        <dbReference type="ARBA" id="ARBA00068281"/>
    </source>
</evidence>
<reference evidence="18" key="2">
    <citation type="submission" date="2025-08" db="UniProtKB">
        <authorList>
            <consortium name="Ensembl"/>
        </authorList>
    </citation>
    <scope>IDENTIFICATION</scope>
</reference>
<evidence type="ECO:0000256" key="12">
    <source>
        <dbReference type="ARBA" id="ARBA00078643"/>
    </source>
</evidence>
<evidence type="ECO:0000313" key="19">
    <source>
        <dbReference type="Proteomes" id="UP000029965"/>
    </source>
</evidence>
<keyword evidence="9 13" id="KW-0424">Laminin EGF-like domain</keyword>
<keyword evidence="2" id="KW-0217">Developmental protein</keyword>
<evidence type="ECO:0000259" key="16">
    <source>
        <dbReference type="PROSITE" id="PS50027"/>
    </source>
</evidence>
<dbReference type="CDD" id="cd03579">
    <property type="entry name" value="NTR_netrin-1_like"/>
    <property type="match status" value="1"/>
</dbReference>
<dbReference type="InterPro" id="IPR001134">
    <property type="entry name" value="Netrin_domain"/>
</dbReference>
<feature type="disulfide bond" evidence="13">
    <location>
        <begin position="279"/>
        <end position="291"/>
    </location>
</feature>
<dbReference type="Gene3D" id="2.40.50.120">
    <property type="match status" value="1"/>
</dbReference>
<dbReference type="OMA" id="DPCYDPQ"/>
<keyword evidence="8" id="KW-0325">Glycoprotein</keyword>
<evidence type="ECO:0000256" key="8">
    <source>
        <dbReference type="ARBA" id="ARBA00023180"/>
    </source>
</evidence>
<dbReference type="GO" id="GO:0016358">
    <property type="term" value="P:dendrite development"/>
    <property type="evidence" value="ECO:0007669"/>
    <property type="project" value="TreeGrafter"/>
</dbReference>
<evidence type="ECO:0000256" key="13">
    <source>
        <dbReference type="PROSITE-ProRule" id="PRU00460"/>
    </source>
</evidence>
<feature type="signal peptide" evidence="15">
    <location>
        <begin position="1"/>
        <end position="16"/>
    </location>
</feature>
<dbReference type="PROSITE" id="PS00022">
    <property type="entry name" value="EGF_1"/>
    <property type="match status" value="1"/>
</dbReference>
<feature type="disulfide bond" evidence="13">
    <location>
        <begin position="300"/>
        <end position="309"/>
    </location>
</feature>
<dbReference type="Bgee" id="ENSCSAG00000002828">
    <property type="expression patterns" value="Expressed in adrenal cortex"/>
</dbReference>
<dbReference type="EMBL" id="AQIB01135681">
    <property type="status" value="NOT_ANNOTATED_CDS"/>
    <property type="molecule type" value="Genomic_DNA"/>
</dbReference>
<dbReference type="GO" id="GO:0009887">
    <property type="term" value="P:animal organ morphogenesis"/>
    <property type="evidence" value="ECO:0007669"/>
    <property type="project" value="TreeGrafter"/>
</dbReference>